<dbReference type="VEuPathDB" id="FungiDB:F503_08611"/>
<keyword evidence="5" id="KW-1185">Reference proteome</keyword>
<sequence length="434" mass="46329">MADRKTSEPASARQSQAVPPPAFPTHNSPRVWFITQALSPLAVRLIRLLLGHGDYVVACLPPRDVNDEAISAEFRELASECRAAAGGGEGLTSSAGPTTAGTAPSSFGQGTRSKDREGWKDRIRAIRCDGSMMSHCSGAISEAVHIFGRIDILLCCSSAAAIGSVEELDGTSLVGEQFEINFFSHVNFIKAALPQLRAQKTGHIIALSNIGGHIGTPGMPITTAATWALEGYCDSLAYEIAPFNIKVTIVQPQTEVSLLTNKIVFAPVMPEYEASAAAAAAAASSYAATDNNPNSLIYEEESPEPEAPLSSLRGMLFNLLGEYGHPNVKLTQEMLAAPNEPQRRYPQLPASSLDKLLLETVHALAAIGGLENPPTRHIVGFDAAAAVEEKLKTVTEELEDFVETSLSVDIFDSELKQEAREGKAPGQVPQQEEQ</sequence>
<reference evidence="4 5" key="1">
    <citation type="journal article" date="2013" name="BMC Genomics">
        <title>The genome and transcriptome of the pine saprophyte Ophiostoma piceae, and a comparison with the bark beetle-associated pine pathogen Grosmannia clavigera.</title>
        <authorList>
            <person name="Haridas S."/>
            <person name="Wang Y."/>
            <person name="Lim L."/>
            <person name="Massoumi Alamouti S."/>
            <person name="Jackman S."/>
            <person name="Docking R."/>
            <person name="Robertson G."/>
            <person name="Birol I."/>
            <person name="Bohlmann J."/>
            <person name="Breuil C."/>
        </authorList>
    </citation>
    <scope>NUCLEOTIDE SEQUENCE [LARGE SCALE GENOMIC DNA]</scope>
    <source>
        <strain evidence="4 5">UAMH 11346</strain>
    </source>
</reference>
<feature type="compositionally biased region" description="Low complexity" evidence="3">
    <location>
        <begin position="92"/>
        <end position="106"/>
    </location>
</feature>
<dbReference type="Gene3D" id="3.40.50.720">
    <property type="entry name" value="NAD(P)-binding Rossmann-like Domain"/>
    <property type="match status" value="1"/>
</dbReference>
<feature type="region of interest" description="Disordered" evidence="3">
    <location>
        <begin position="1"/>
        <end position="24"/>
    </location>
</feature>
<dbReference type="Pfam" id="PF00106">
    <property type="entry name" value="adh_short"/>
    <property type="match status" value="1"/>
</dbReference>
<accession>S3BM58</accession>
<keyword evidence="2" id="KW-0560">Oxidoreductase</keyword>
<dbReference type="PANTHER" id="PTHR43976">
    <property type="entry name" value="SHORT CHAIN DEHYDROGENASE"/>
    <property type="match status" value="1"/>
</dbReference>
<dbReference type="Proteomes" id="UP000016923">
    <property type="component" value="Unassembled WGS sequence"/>
</dbReference>
<dbReference type="HOGENOM" id="CLU_040671_0_0_1"/>
<dbReference type="InterPro" id="IPR002347">
    <property type="entry name" value="SDR_fam"/>
</dbReference>
<dbReference type="InterPro" id="IPR051911">
    <property type="entry name" value="SDR_oxidoreductase"/>
</dbReference>
<evidence type="ECO:0000313" key="4">
    <source>
        <dbReference type="EMBL" id="EPE02299.1"/>
    </source>
</evidence>
<dbReference type="SUPFAM" id="SSF51735">
    <property type="entry name" value="NAD(P)-binding Rossmann-fold domains"/>
    <property type="match status" value="1"/>
</dbReference>
<gene>
    <name evidence="4" type="ORF">F503_08611</name>
</gene>
<protein>
    <submittedName>
        <fullName evidence="4">Short chain dehydrogenase reductase family protein</fullName>
    </submittedName>
</protein>
<dbReference type="AlphaFoldDB" id="S3BM58"/>
<comment type="similarity">
    <text evidence="1">Belongs to the short-chain dehydrogenases/reductases (SDR) family.</text>
</comment>
<name>S3BM58_OPHP1</name>
<proteinExistence type="inferred from homology"/>
<dbReference type="OrthoDB" id="1933717at2759"/>
<evidence type="ECO:0000256" key="2">
    <source>
        <dbReference type="ARBA" id="ARBA00023002"/>
    </source>
</evidence>
<dbReference type="OMA" id="HNEPRVW"/>
<dbReference type="eggNOG" id="KOG1205">
    <property type="taxonomic scope" value="Eukaryota"/>
</dbReference>
<organism evidence="4 5">
    <name type="scientific">Ophiostoma piceae (strain UAMH 11346)</name>
    <name type="common">Sap stain fungus</name>
    <dbReference type="NCBI Taxonomy" id="1262450"/>
    <lineage>
        <taxon>Eukaryota</taxon>
        <taxon>Fungi</taxon>
        <taxon>Dikarya</taxon>
        <taxon>Ascomycota</taxon>
        <taxon>Pezizomycotina</taxon>
        <taxon>Sordariomycetes</taxon>
        <taxon>Sordariomycetidae</taxon>
        <taxon>Ophiostomatales</taxon>
        <taxon>Ophiostomataceae</taxon>
        <taxon>Ophiostoma</taxon>
    </lineage>
</organism>
<evidence type="ECO:0000256" key="1">
    <source>
        <dbReference type="ARBA" id="ARBA00006484"/>
    </source>
</evidence>
<dbReference type="STRING" id="1262450.S3BM58"/>
<evidence type="ECO:0000313" key="5">
    <source>
        <dbReference type="Proteomes" id="UP000016923"/>
    </source>
</evidence>
<evidence type="ECO:0000256" key="3">
    <source>
        <dbReference type="SAM" id="MobiDB-lite"/>
    </source>
</evidence>
<feature type="compositionally biased region" description="Polar residues" evidence="3">
    <location>
        <begin position="8"/>
        <end position="17"/>
    </location>
</feature>
<feature type="region of interest" description="Disordered" evidence="3">
    <location>
        <begin position="88"/>
        <end position="117"/>
    </location>
</feature>
<dbReference type="PANTHER" id="PTHR43976:SF16">
    <property type="entry name" value="SHORT-CHAIN DEHYDROGENASE_REDUCTASE FAMILY PROTEIN"/>
    <property type="match status" value="1"/>
</dbReference>
<dbReference type="InterPro" id="IPR036291">
    <property type="entry name" value="NAD(P)-bd_dom_sf"/>
</dbReference>
<dbReference type="GO" id="GO:0016491">
    <property type="term" value="F:oxidoreductase activity"/>
    <property type="evidence" value="ECO:0007669"/>
    <property type="project" value="UniProtKB-KW"/>
</dbReference>
<dbReference type="EMBL" id="KE148182">
    <property type="protein sequence ID" value="EPE02299.1"/>
    <property type="molecule type" value="Genomic_DNA"/>
</dbReference>